<sequence length="211" mass="23065">MAIATIKASSAMRFLDKEHAEWDIARNAAAADTVFNIIQQRAGAFLSAGLYHFHRQCLFFDGSEVQSGSMVNTAKIRLWITHKGTDYSHYINIVEGLFSNPVVLADYGSLLSATTSGGGILQNDVVQDQYNEIDLNAAGIGWLNIGGLIKLALRGERDIDNENPGSSFDNAIWYYSWAEAGKEPFLVLDYTPPGGGLMKNPSSELLAARFI</sequence>
<proteinExistence type="predicted"/>
<accession>X1R3F0</accession>
<reference evidence="1" key="1">
    <citation type="journal article" date="2014" name="Front. Microbiol.">
        <title>High frequency of phylogenetically diverse reductive dehalogenase-homologous genes in deep subseafloor sedimentary metagenomes.</title>
        <authorList>
            <person name="Kawai M."/>
            <person name="Futagami T."/>
            <person name="Toyoda A."/>
            <person name="Takaki Y."/>
            <person name="Nishi S."/>
            <person name="Hori S."/>
            <person name="Arai W."/>
            <person name="Tsubouchi T."/>
            <person name="Morono Y."/>
            <person name="Uchiyama I."/>
            <person name="Ito T."/>
            <person name="Fujiyama A."/>
            <person name="Inagaki F."/>
            <person name="Takami H."/>
        </authorList>
    </citation>
    <scope>NUCLEOTIDE SEQUENCE</scope>
    <source>
        <strain evidence="1">Expedition CK06-06</strain>
    </source>
</reference>
<evidence type="ECO:0000313" key="1">
    <source>
        <dbReference type="EMBL" id="GAI61596.1"/>
    </source>
</evidence>
<protein>
    <submittedName>
        <fullName evidence="1">Uncharacterized protein</fullName>
    </submittedName>
</protein>
<name>X1R3F0_9ZZZZ</name>
<organism evidence="1">
    <name type="scientific">marine sediment metagenome</name>
    <dbReference type="NCBI Taxonomy" id="412755"/>
    <lineage>
        <taxon>unclassified sequences</taxon>
        <taxon>metagenomes</taxon>
        <taxon>ecological metagenomes</taxon>
    </lineage>
</organism>
<comment type="caution">
    <text evidence="1">The sequence shown here is derived from an EMBL/GenBank/DDBJ whole genome shotgun (WGS) entry which is preliminary data.</text>
</comment>
<dbReference type="EMBL" id="BARW01000249">
    <property type="protein sequence ID" value="GAI61596.1"/>
    <property type="molecule type" value="Genomic_DNA"/>
</dbReference>
<dbReference type="AlphaFoldDB" id="X1R3F0"/>
<gene>
    <name evidence="1" type="ORF">S12H4_01306</name>
</gene>